<evidence type="ECO:0000313" key="12">
    <source>
        <dbReference type="Proteomes" id="UP000268033"/>
    </source>
</evidence>
<evidence type="ECO:0000256" key="1">
    <source>
        <dbReference type="ARBA" id="ARBA00002578"/>
    </source>
</evidence>
<evidence type="ECO:0000256" key="2">
    <source>
        <dbReference type="ARBA" id="ARBA00009772"/>
    </source>
</evidence>
<evidence type="ECO:0000256" key="4">
    <source>
        <dbReference type="ARBA" id="ARBA00022475"/>
    </source>
</evidence>
<proteinExistence type="inferred from homology"/>
<dbReference type="NCBIfam" id="TIGR01400">
    <property type="entry name" value="fliR"/>
    <property type="match status" value="1"/>
</dbReference>
<keyword evidence="8 10" id="KW-0975">Bacterial flagellum</keyword>
<evidence type="ECO:0000256" key="9">
    <source>
        <dbReference type="NCBIfam" id="TIGR01400"/>
    </source>
</evidence>
<feature type="transmembrane region" description="Helical" evidence="10">
    <location>
        <begin position="128"/>
        <end position="151"/>
    </location>
</feature>
<comment type="function">
    <text evidence="1 10">Role in flagellar biosynthesis.</text>
</comment>
<dbReference type="GO" id="GO:0006605">
    <property type="term" value="P:protein targeting"/>
    <property type="evidence" value="ECO:0007669"/>
    <property type="project" value="UniProtKB-UniRule"/>
</dbReference>
<dbReference type="Proteomes" id="UP000268033">
    <property type="component" value="Unassembled WGS sequence"/>
</dbReference>
<comment type="similarity">
    <text evidence="2 10">Belongs to the FliR/MopE/SpaR family.</text>
</comment>
<dbReference type="GO" id="GO:0009425">
    <property type="term" value="C:bacterial-type flagellum basal body"/>
    <property type="evidence" value="ECO:0007669"/>
    <property type="project" value="UniProtKB-SubCell"/>
</dbReference>
<gene>
    <name evidence="11" type="ORF">EDC28_105167</name>
</gene>
<feature type="transmembrane region" description="Helical" evidence="10">
    <location>
        <begin position="212"/>
        <end position="235"/>
    </location>
</feature>
<dbReference type="PANTHER" id="PTHR30065:SF8">
    <property type="entry name" value="FLAGELLAR BIOSYNTHETIC PROTEIN FLIR"/>
    <property type="match status" value="1"/>
</dbReference>
<comment type="caution">
    <text evidence="11">The sequence shown here is derived from an EMBL/GenBank/DDBJ whole genome shotgun (WGS) entry which is preliminary data.</text>
</comment>
<keyword evidence="5 10" id="KW-0812">Transmembrane</keyword>
<feature type="transmembrane region" description="Helical" evidence="10">
    <location>
        <begin position="15"/>
        <end position="36"/>
    </location>
</feature>
<keyword evidence="11" id="KW-0282">Flagellum</keyword>
<dbReference type="GO" id="GO:0044780">
    <property type="term" value="P:bacterial-type flagellum assembly"/>
    <property type="evidence" value="ECO:0007669"/>
    <property type="project" value="UniProtKB-UniRule"/>
</dbReference>
<feature type="transmembrane region" description="Helical" evidence="10">
    <location>
        <begin position="171"/>
        <end position="200"/>
    </location>
</feature>
<evidence type="ECO:0000256" key="6">
    <source>
        <dbReference type="ARBA" id="ARBA00022989"/>
    </source>
</evidence>
<organism evidence="11 12">
    <name type="scientific">Gallaecimonas pentaromativorans</name>
    <dbReference type="NCBI Taxonomy" id="584787"/>
    <lineage>
        <taxon>Bacteria</taxon>
        <taxon>Pseudomonadati</taxon>
        <taxon>Pseudomonadota</taxon>
        <taxon>Gammaproteobacteria</taxon>
        <taxon>Enterobacterales</taxon>
        <taxon>Gallaecimonadaceae</taxon>
        <taxon>Gallaecimonas</taxon>
    </lineage>
</organism>
<keyword evidence="11" id="KW-0966">Cell projection</keyword>
<feature type="transmembrane region" description="Helical" evidence="10">
    <location>
        <begin position="43"/>
        <end position="63"/>
    </location>
</feature>
<dbReference type="GO" id="GO:0005886">
    <property type="term" value="C:plasma membrane"/>
    <property type="evidence" value="ECO:0007669"/>
    <property type="project" value="UniProtKB-SubCell"/>
</dbReference>
<keyword evidence="6 10" id="KW-1133">Transmembrane helix</keyword>
<feature type="transmembrane region" description="Helical" evidence="10">
    <location>
        <begin position="78"/>
        <end position="98"/>
    </location>
</feature>
<keyword evidence="7 10" id="KW-0472">Membrane</keyword>
<dbReference type="InterPro" id="IPR002010">
    <property type="entry name" value="T3SS_IM_R"/>
</dbReference>
<dbReference type="AlphaFoldDB" id="A0A3N1PFS1"/>
<dbReference type="EMBL" id="RJUL01000005">
    <property type="protein sequence ID" value="ROQ25857.1"/>
    <property type="molecule type" value="Genomic_DNA"/>
</dbReference>
<keyword evidence="12" id="KW-1185">Reference proteome</keyword>
<evidence type="ECO:0000313" key="11">
    <source>
        <dbReference type="EMBL" id="ROQ25857.1"/>
    </source>
</evidence>
<name>A0A3N1PFS1_9GAMM</name>
<evidence type="ECO:0000256" key="7">
    <source>
        <dbReference type="ARBA" id="ARBA00023136"/>
    </source>
</evidence>
<dbReference type="PANTHER" id="PTHR30065">
    <property type="entry name" value="FLAGELLAR BIOSYNTHETIC PROTEIN FLIR"/>
    <property type="match status" value="1"/>
</dbReference>
<sequence length="259" mass="28045">MTLSAPELVAWLGKVWWPFLRISALLWAMPIFGDYLQTPQVRILLAFLLAALLAPMMPAMPAVDPFSLQALVLAGQQILFGGLLGLMVQMLFTVMTMLGQILSMQMSLSAAVMNDPTHGDSVPLMSQLMFLLAGFLFFSLDGHLVVTDVLVESFVTWPPGESVFSLDLNRILGLFGWMFGSALILAMPAVIAMLMVNLCFGVMNRSAPSLNIFALGFPLGLLLGLLCVLLTVSGIPGRFADFASQAMDQMRLMVAGGVR</sequence>
<dbReference type="STRING" id="584787.GCA_001247655_02916"/>
<dbReference type="InterPro" id="IPR006303">
    <property type="entry name" value="FliR"/>
</dbReference>
<comment type="subcellular location">
    <subcellularLocation>
        <location evidence="10">Cell membrane</location>
        <topology evidence="10">Multi-pass membrane protein</topology>
    </subcellularLocation>
    <subcellularLocation>
        <location evidence="10">Bacterial flagellum basal body</location>
    </subcellularLocation>
</comment>
<dbReference type="PRINTS" id="PR00953">
    <property type="entry name" value="TYPE3IMRPROT"/>
</dbReference>
<keyword evidence="4 10" id="KW-1003">Cell membrane</keyword>
<protein>
    <recommendedName>
        <fullName evidence="3 9">Flagellar biosynthetic protein FliR</fullName>
    </recommendedName>
</protein>
<keyword evidence="11" id="KW-0969">Cilium</keyword>
<evidence type="ECO:0000256" key="8">
    <source>
        <dbReference type="ARBA" id="ARBA00023143"/>
    </source>
</evidence>
<reference evidence="11 12" key="1">
    <citation type="submission" date="2018-11" db="EMBL/GenBank/DDBJ databases">
        <title>Genomic Encyclopedia of Type Strains, Phase IV (KMG-IV): sequencing the most valuable type-strain genomes for metagenomic binning, comparative biology and taxonomic classification.</title>
        <authorList>
            <person name="Goeker M."/>
        </authorList>
    </citation>
    <scope>NUCLEOTIDE SEQUENCE [LARGE SCALE GENOMIC DNA]</scope>
    <source>
        <strain evidence="11 12">DSM 21945</strain>
    </source>
</reference>
<accession>A0A3N1PFS1</accession>
<evidence type="ECO:0000256" key="5">
    <source>
        <dbReference type="ARBA" id="ARBA00022692"/>
    </source>
</evidence>
<dbReference type="OrthoDB" id="9797790at2"/>
<dbReference type="Pfam" id="PF01311">
    <property type="entry name" value="Bac_export_1"/>
    <property type="match status" value="1"/>
</dbReference>
<evidence type="ECO:0000256" key="3">
    <source>
        <dbReference type="ARBA" id="ARBA00021717"/>
    </source>
</evidence>
<evidence type="ECO:0000256" key="10">
    <source>
        <dbReference type="RuleBase" id="RU362071"/>
    </source>
</evidence>